<evidence type="ECO:0000259" key="6">
    <source>
        <dbReference type="PROSITE" id="PS50199"/>
    </source>
</evidence>
<dbReference type="InterPro" id="IPR037151">
    <property type="entry name" value="AlkB-like_sf"/>
</dbReference>
<evidence type="ECO:0000256" key="5">
    <source>
        <dbReference type="SAM" id="MobiDB-lite"/>
    </source>
</evidence>
<evidence type="ECO:0000256" key="4">
    <source>
        <dbReference type="PROSITE-ProRule" id="PRU00322"/>
    </source>
</evidence>
<accession>A0ABN9SKP5</accession>
<evidence type="ECO:0000313" key="8">
    <source>
        <dbReference type="Proteomes" id="UP001189429"/>
    </source>
</evidence>
<comment type="caution">
    <text evidence="7">The sequence shown here is derived from an EMBL/GenBank/DDBJ whole genome shotgun (WGS) entry which is preliminary data.</text>
</comment>
<keyword evidence="8" id="KW-1185">Reference proteome</keyword>
<protein>
    <recommendedName>
        <fullName evidence="6">RanBP2-type domain-containing protein</fullName>
    </recommendedName>
</protein>
<evidence type="ECO:0000256" key="1">
    <source>
        <dbReference type="ARBA" id="ARBA00022723"/>
    </source>
</evidence>
<feature type="compositionally biased region" description="Low complexity" evidence="5">
    <location>
        <begin position="281"/>
        <end position="309"/>
    </location>
</feature>
<proteinExistence type="predicted"/>
<evidence type="ECO:0000256" key="2">
    <source>
        <dbReference type="ARBA" id="ARBA00022771"/>
    </source>
</evidence>
<dbReference type="PROSITE" id="PS50199">
    <property type="entry name" value="ZF_RANBP2_2"/>
    <property type="match status" value="1"/>
</dbReference>
<evidence type="ECO:0000256" key="3">
    <source>
        <dbReference type="ARBA" id="ARBA00022833"/>
    </source>
</evidence>
<evidence type="ECO:0000313" key="7">
    <source>
        <dbReference type="EMBL" id="CAK0832326.1"/>
    </source>
</evidence>
<dbReference type="SUPFAM" id="SSF51197">
    <property type="entry name" value="Clavaminate synthase-like"/>
    <property type="match status" value="1"/>
</dbReference>
<feature type="domain" description="RanBP2-type" evidence="6">
    <location>
        <begin position="236"/>
        <end position="270"/>
    </location>
</feature>
<dbReference type="EMBL" id="CAUYUJ010011658">
    <property type="protein sequence ID" value="CAK0832326.1"/>
    <property type="molecule type" value="Genomic_DNA"/>
</dbReference>
<keyword evidence="2 4" id="KW-0863">Zinc-finger</keyword>
<reference evidence="7" key="1">
    <citation type="submission" date="2023-10" db="EMBL/GenBank/DDBJ databases">
        <authorList>
            <person name="Chen Y."/>
            <person name="Shah S."/>
            <person name="Dougan E. K."/>
            <person name="Thang M."/>
            <person name="Chan C."/>
        </authorList>
    </citation>
    <scope>NUCLEOTIDE SEQUENCE [LARGE SCALE GENOMIC DNA]</scope>
</reference>
<sequence length="364" mass="39375">MALRRTGDSMEPVRNTMVEVDLRHGDILTMEGLCQKHCVHFVPCDARFTPPSFAEPSEQRSPGEPAVHPRESVRINVTFRWIRNHKQRCRLRETQALHGILPLFCEQALEPEEATAASSQPPPHARDWAGGRPVLWRSCEGCDHDGWRGGRNCLRHEGWWLCRRCWARAQELGRDGLHELPTDPAAAAERKRLRQLRALEAKGVLGPPATGAGPVDSGEAVGGDEGAAGVRAAPGPAGESLYSHWACPQCAEGNWACREACRGCGAPRPRGPGLAQLLGWPQAQQRRQQPASGGSAGPWPAGGVPPSAWQGAAPSAHTGLGGSCDPGWGQSGACAVSLYCSAQGHHKSAEEQWREMYFPDGVYQ</sequence>
<dbReference type="PROSITE" id="PS01358">
    <property type="entry name" value="ZF_RANBP2_1"/>
    <property type="match status" value="1"/>
</dbReference>
<dbReference type="InterPro" id="IPR001876">
    <property type="entry name" value="Znf_RanBP2"/>
</dbReference>
<feature type="region of interest" description="Disordered" evidence="5">
    <location>
        <begin position="281"/>
        <end position="318"/>
    </location>
</feature>
<gene>
    <name evidence="7" type="ORF">PCOR1329_LOCUS30375</name>
</gene>
<dbReference type="PROSITE" id="PS00202">
    <property type="entry name" value="RUBREDOXIN"/>
    <property type="match status" value="1"/>
</dbReference>
<name>A0ABN9SKP5_9DINO</name>
<dbReference type="InterPro" id="IPR018527">
    <property type="entry name" value="Rubredoxin_Fe_BS"/>
</dbReference>
<dbReference type="Gene3D" id="2.60.120.590">
    <property type="entry name" value="Alpha-ketoglutarate-dependent dioxygenase AlkB-like"/>
    <property type="match status" value="1"/>
</dbReference>
<organism evidence="7 8">
    <name type="scientific">Prorocentrum cordatum</name>
    <dbReference type="NCBI Taxonomy" id="2364126"/>
    <lineage>
        <taxon>Eukaryota</taxon>
        <taxon>Sar</taxon>
        <taxon>Alveolata</taxon>
        <taxon>Dinophyceae</taxon>
        <taxon>Prorocentrales</taxon>
        <taxon>Prorocentraceae</taxon>
        <taxon>Prorocentrum</taxon>
    </lineage>
</organism>
<dbReference type="Proteomes" id="UP001189429">
    <property type="component" value="Unassembled WGS sequence"/>
</dbReference>
<keyword evidence="1" id="KW-0479">Metal-binding</keyword>
<keyword evidence="3" id="KW-0862">Zinc</keyword>